<dbReference type="EMBL" id="LZYB01000003">
    <property type="protein sequence ID" value="OBV11282.1"/>
    <property type="molecule type" value="Genomic_DNA"/>
</dbReference>
<gene>
    <name evidence="1" type="ORF">I603_1690</name>
</gene>
<protein>
    <submittedName>
        <fullName evidence="1">Uncharacterized protein</fullName>
    </submittedName>
</protein>
<dbReference type="Proteomes" id="UP000092484">
    <property type="component" value="Unassembled WGS sequence"/>
</dbReference>
<dbReference type="STRING" id="1300349.I603_1690"/>
<reference evidence="1 2" key="1">
    <citation type="submission" date="2016-06" db="EMBL/GenBank/DDBJ databases">
        <title>Genome sequence of Porphyrobacter dokdonensis DSW-74.</title>
        <authorList>
            <person name="Kim J.F."/>
            <person name="Song J.Y."/>
        </authorList>
    </citation>
    <scope>NUCLEOTIDE SEQUENCE [LARGE SCALE GENOMIC DNA]</scope>
    <source>
        <strain evidence="1 2">DSW-74</strain>
    </source>
</reference>
<comment type="caution">
    <text evidence="1">The sequence shown here is derived from an EMBL/GenBank/DDBJ whole genome shotgun (WGS) entry which is preliminary data.</text>
</comment>
<proteinExistence type="predicted"/>
<dbReference type="AlphaFoldDB" id="A0A1A7BIK7"/>
<name>A0A1A7BIK7_9SPHN</name>
<evidence type="ECO:0000313" key="1">
    <source>
        <dbReference type="EMBL" id="OBV11282.1"/>
    </source>
</evidence>
<sequence length="38" mass="4310">MPDRVPLLRALQLLAALRVPARFGKMARAFFRPACQPM</sequence>
<evidence type="ECO:0000313" key="2">
    <source>
        <dbReference type="Proteomes" id="UP000092484"/>
    </source>
</evidence>
<organism evidence="1 2">
    <name type="scientific">Erythrobacter dokdonensis DSW-74</name>
    <dbReference type="NCBI Taxonomy" id="1300349"/>
    <lineage>
        <taxon>Bacteria</taxon>
        <taxon>Pseudomonadati</taxon>
        <taxon>Pseudomonadota</taxon>
        <taxon>Alphaproteobacteria</taxon>
        <taxon>Sphingomonadales</taxon>
        <taxon>Erythrobacteraceae</taxon>
        <taxon>Erythrobacter/Porphyrobacter group</taxon>
        <taxon>Erythrobacter</taxon>
    </lineage>
</organism>
<accession>A0A1A7BIK7</accession>
<keyword evidence="2" id="KW-1185">Reference proteome</keyword>